<dbReference type="PANTHER" id="PTHR46069:SF1">
    <property type="entry name" value="CHROMOSOME UNDETERMINED SCAFFOLD_125, WHOLE GENOME SHOTGUN SEQUENCE"/>
    <property type="match status" value="1"/>
</dbReference>
<dbReference type="OrthoDB" id="202825at2759"/>
<protein>
    <recommendedName>
        <fullName evidence="3">Tubulin-tyrosine ligase/Tubulin polyglutamylase</fullName>
    </recommendedName>
</protein>
<dbReference type="Pfam" id="PF03133">
    <property type="entry name" value="TTL"/>
    <property type="match status" value="1"/>
</dbReference>
<evidence type="ECO:0000313" key="1">
    <source>
        <dbReference type="EMBL" id="KRX10741.1"/>
    </source>
</evidence>
<dbReference type="GO" id="GO:0005524">
    <property type="term" value="F:ATP binding"/>
    <property type="evidence" value="ECO:0007669"/>
    <property type="project" value="InterPro"/>
</dbReference>
<reference evidence="1 2" key="1">
    <citation type="journal article" date="2015" name="Sci. Rep.">
        <title>Genome of the facultative scuticociliatosis pathogen Pseudocohnilembus persalinus provides insight into its virulence through horizontal gene transfer.</title>
        <authorList>
            <person name="Xiong J."/>
            <person name="Wang G."/>
            <person name="Cheng J."/>
            <person name="Tian M."/>
            <person name="Pan X."/>
            <person name="Warren A."/>
            <person name="Jiang C."/>
            <person name="Yuan D."/>
            <person name="Miao W."/>
        </authorList>
    </citation>
    <scope>NUCLEOTIDE SEQUENCE [LARGE SCALE GENOMIC DNA]</scope>
    <source>
        <strain evidence="1">36N120E</strain>
    </source>
</reference>
<evidence type="ECO:0000313" key="2">
    <source>
        <dbReference type="Proteomes" id="UP000054937"/>
    </source>
</evidence>
<evidence type="ECO:0008006" key="3">
    <source>
        <dbReference type="Google" id="ProtNLM"/>
    </source>
</evidence>
<dbReference type="EMBL" id="LDAU01000021">
    <property type="protein sequence ID" value="KRX10741.1"/>
    <property type="molecule type" value="Genomic_DNA"/>
</dbReference>
<keyword evidence="2" id="KW-1185">Reference proteome</keyword>
<dbReference type="SUPFAM" id="SSF82185">
    <property type="entry name" value="Histone H3 K4-specific methyltransferase SET7/9 N-terminal domain"/>
    <property type="match status" value="1"/>
</dbReference>
<dbReference type="SUPFAM" id="SSF56059">
    <property type="entry name" value="Glutathione synthetase ATP-binding domain-like"/>
    <property type="match status" value="1"/>
</dbReference>
<dbReference type="InParanoid" id="A0A0V0R905"/>
<comment type="caution">
    <text evidence="1">The sequence shown here is derived from an EMBL/GenBank/DDBJ whole genome shotgun (WGS) entry which is preliminary data.</text>
</comment>
<dbReference type="Gene3D" id="3.30.470.20">
    <property type="entry name" value="ATP-grasp fold, B domain"/>
    <property type="match status" value="1"/>
</dbReference>
<proteinExistence type="predicted"/>
<dbReference type="PROSITE" id="PS51221">
    <property type="entry name" value="TTL"/>
    <property type="match status" value="1"/>
</dbReference>
<gene>
    <name evidence="1" type="ORF">PPERSA_12362</name>
</gene>
<organism evidence="1 2">
    <name type="scientific">Pseudocohnilembus persalinus</name>
    <name type="common">Ciliate</name>
    <dbReference type="NCBI Taxonomy" id="266149"/>
    <lineage>
        <taxon>Eukaryota</taxon>
        <taxon>Sar</taxon>
        <taxon>Alveolata</taxon>
        <taxon>Ciliophora</taxon>
        <taxon>Intramacronucleata</taxon>
        <taxon>Oligohymenophorea</taxon>
        <taxon>Scuticociliatia</taxon>
        <taxon>Philasterida</taxon>
        <taxon>Pseudocohnilembidae</taxon>
        <taxon>Pseudocohnilembus</taxon>
    </lineage>
</organism>
<accession>A0A0V0R905</accession>
<dbReference type="InterPro" id="IPR013815">
    <property type="entry name" value="ATP_grasp_subdomain_1"/>
</dbReference>
<dbReference type="AlphaFoldDB" id="A0A0V0R905"/>
<dbReference type="Gene3D" id="2.20.110.10">
    <property type="entry name" value="Histone H3 K4-specific methyltransferase SET7/9 N-terminal domain"/>
    <property type="match status" value="1"/>
</dbReference>
<dbReference type="PANTHER" id="PTHR46069">
    <property type="entry name" value="TUBULIN TYROSINE LIGASE"/>
    <property type="match status" value="1"/>
</dbReference>
<dbReference type="Gene3D" id="3.30.1490.20">
    <property type="entry name" value="ATP-grasp fold, A domain"/>
    <property type="match status" value="1"/>
</dbReference>
<dbReference type="Proteomes" id="UP000054937">
    <property type="component" value="Unassembled WGS sequence"/>
</dbReference>
<dbReference type="InterPro" id="IPR004344">
    <property type="entry name" value="TTL/TTLL_fam"/>
</dbReference>
<name>A0A0V0R905_PSEPJ</name>
<sequence>MQHSKNLQNDKVVIDLLTRKQYYKALNEKEYKQVNSDSKPKTLKKQLQGYTQVRLYKTLFSGQNIWLVKPSDLNRGRDIKVFNNLSQFNKILKEYAEKSFGIETIQTLIQATHKLSQNNNYNANSNSNTNNQNKQTYISTYGNNNPKKSYKNFKNNTNKIRKYVIQKYIEQPYLINERKFDIRIWAIVTQDMNLLVFREGYIRTASHQYSVSDQSIANPYIHLTNNAIQKNCQDYGQHEQGNQLSFKQFDEYLKKNQAGGSLYEELFPRMKQIILLSFESVKQKINIFNKQNCFEIFGYDFVIDKELNTWLIEVNTNPCLEESSPLLKQLIPRMMDDAFKLTVDQVFKCQNKTLLQQKQNFPVTGYDDNEILWYKNHQDNLNYNLFYCIYYSKQQGFNGHISLWKYPTQEKIQRLRSEKEQESTKEKWEKVLYKGNQGYDDTYFDPDQFLQSLVLESQWMSNQWDGLGILFFPYGGFVFGNFKHNKLQAIPQNLQIPDDMRKIYNYYCHINIFQDDQTFIKHTKLDETSNQQYIGFTNTKNQQDNNNDNNNQFSTDFQGLGVIFENWRIICIGQFQKGQLNGFGKMTLENGDFFMGNFTEGQLDGQGMFYENKADQFIIGSFKQGEIKRLKSQKEHFKNDIAVCD</sequence>